<dbReference type="EMBL" id="CAAE01014769">
    <property type="protein sequence ID" value="CAG05521.1"/>
    <property type="molecule type" value="Genomic_DNA"/>
</dbReference>
<reference evidence="2" key="2">
    <citation type="submission" date="2004-02" db="EMBL/GenBank/DDBJ databases">
        <authorList>
            <consortium name="Genoscope"/>
            <consortium name="Whitehead Institute Centre for Genome Research"/>
        </authorList>
    </citation>
    <scope>NUCLEOTIDE SEQUENCE</scope>
</reference>
<sequence length="203" mass="21613">MRMGHYQGSMRPQNQIEHEPVPMPAIGQYNPWMADGSDAGSMVSDRDAVFNRQYSQSTVSGYAGSMRQGGAVTSFPMRRSLSGTLSRTAGLGGGEVEMVHQQSFKGPAHRTISRITRRNQMGSVAGSLQRQMSSGSAYALSGDRMDGSFIASGLPPGTQGSLSMQRQGTLSRAMSVKSMHSVGRGRDVSELMEMGAGMGNLNG</sequence>
<comment type="caution">
    <text evidence="2">The sequence shown here is derived from an EMBL/GenBank/DDBJ whole genome shotgun (WGS) entry which is preliminary data.</text>
</comment>
<evidence type="ECO:0000313" key="2">
    <source>
        <dbReference type="EMBL" id="CAG05521.1"/>
    </source>
</evidence>
<protein>
    <submittedName>
        <fullName evidence="2">(spotted green pufferfish) hypothetical protein</fullName>
    </submittedName>
</protein>
<organism evidence="2">
    <name type="scientific">Tetraodon nigroviridis</name>
    <name type="common">Spotted green pufferfish</name>
    <name type="synonym">Chelonodon nigroviridis</name>
    <dbReference type="NCBI Taxonomy" id="99883"/>
    <lineage>
        <taxon>Eukaryota</taxon>
        <taxon>Metazoa</taxon>
        <taxon>Chordata</taxon>
        <taxon>Craniata</taxon>
        <taxon>Vertebrata</taxon>
        <taxon>Euteleostomi</taxon>
        <taxon>Actinopterygii</taxon>
        <taxon>Neopterygii</taxon>
        <taxon>Teleostei</taxon>
        <taxon>Neoteleostei</taxon>
        <taxon>Acanthomorphata</taxon>
        <taxon>Eupercaria</taxon>
        <taxon>Tetraodontiformes</taxon>
        <taxon>Tetradontoidea</taxon>
        <taxon>Tetraodontidae</taxon>
        <taxon>Tetraodon</taxon>
    </lineage>
</organism>
<dbReference type="KEGG" id="tng:GSTEN00025574G001"/>
<gene>
    <name evidence="2" type="ORF">GSTENG00025574001</name>
</gene>
<name>Q4S1G1_TETNG</name>
<feature type="region of interest" description="Disordered" evidence="1">
    <location>
        <begin position="1"/>
        <end position="32"/>
    </location>
</feature>
<evidence type="ECO:0000256" key="1">
    <source>
        <dbReference type="SAM" id="MobiDB-lite"/>
    </source>
</evidence>
<accession>Q4S1G1</accession>
<proteinExistence type="predicted"/>
<reference evidence="2" key="1">
    <citation type="journal article" date="2004" name="Nature">
        <title>Genome duplication in the teleost fish Tetraodon nigroviridis reveals the early vertebrate proto-karyotype.</title>
        <authorList>
            <person name="Jaillon O."/>
            <person name="Aury J.-M."/>
            <person name="Brunet F."/>
            <person name="Petit J.-L."/>
            <person name="Stange-Thomann N."/>
            <person name="Mauceli E."/>
            <person name="Bouneau L."/>
            <person name="Fischer C."/>
            <person name="Ozouf-Costaz C."/>
            <person name="Bernot A."/>
            <person name="Nicaud S."/>
            <person name="Jaffe D."/>
            <person name="Fisher S."/>
            <person name="Lutfalla G."/>
            <person name="Dossat C."/>
            <person name="Segurens B."/>
            <person name="Dasilva C."/>
            <person name="Salanoubat M."/>
            <person name="Levy M."/>
            <person name="Boudet N."/>
            <person name="Castellano S."/>
            <person name="Anthouard V."/>
            <person name="Jubin C."/>
            <person name="Castelli V."/>
            <person name="Katinka M."/>
            <person name="Vacherie B."/>
            <person name="Biemont C."/>
            <person name="Skalli Z."/>
            <person name="Cattolico L."/>
            <person name="Poulain J."/>
            <person name="De Berardinis V."/>
            <person name="Cruaud C."/>
            <person name="Duprat S."/>
            <person name="Brottier P."/>
            <person name="Coutanceau J.-P."/>
            <person name="Gouzy J."/>
            <person name="Parra G."/>
            <person name="Lardier G."/>
            <person name="Chapple C."/>
            <person name="McKernan K.J."/>
            <person name="McEwan P."/>
            <person name="Bosak S."/>
            <person name="Kellis M."/>
            <person name="Volff J.-N."/>
            <person name="Guigo R."/>
            <person name="Zody M.C."/>
            <person name="Mesirov J."/>
            <person name="Lindblad-Toh K."/>
            <person name="Birren B."/>
            <person name="Nusbaum C."/>
            <person name="Kahn D."/>
            <person name="Robinson-Rechavi M."/>
            <person name="Laudet V."/>
            <person name="Schachter V."/>
            <person name="Quetier F."/>
            <person name="Saurin W."/>
            <person name="Scarpelli C."/>
            <person name="Wincker P."/>
            <person name="Lander E.S."/>
            <person name="Weissenbach J."/>
            <person name="Roest Crollius H."/>
        </authorList>
    </citation>
    <scope>NUCLEOTIDE SEQUENCE [LARGE SCALE GENOMIC DNA]</scope>
</reference>
<dbReference type="OrthoDB" id="10578660at2759"/>
<dbReference type="AlphaFoldDB" id="Q4S1G1"/>